<dbReference type="NCBIfam" id="TIGR01733">
    <property type="entry name" value="AA-adenyl-dom"/>
    <property type="match status" value="3"/>
</dbReference>
<dbReference type="EMBL" id="CP046621">
    <property type="protein sequence ID" value="QGW76928.1"/>
    <property type="molecule type" value="Genomic_DNA"/>
</dbReference>
<organism evidence="6 7">
    <name type="scientific">Pseudomonas alkylphenolica</name>
    <dbReference type="NCBI Taxonomy" id="237609"/>
    <lineage>
        <taxon>Bacteria</taxon>
        <taxon>Pseudomonadati</taxon>
        <taxon>Pseudomonadota</taxon>
        <taxon>Gammaproteobacteria</taxon>
        <taxon>Pseudomonadales</taxon>
        <taxon>Pseudomonadaceae</taxon>
        <taxon>Pseudomonas</taxon>
    </lineage>
</organism>
<accession>A0A6I6H8M5</accession>
<dbReference type="SUPFAM" id="SSF47336">
    <property type="entry name" value="ACP-like"/>
    <property type="match status" value="3"/>
</dbReference>
<feature type="domain" description="Carrier" evidence="5">
    <location>
        <begin position="1018"/>
        <end position="1092"/>
    </location>
</feature>
<evidence type="ECO:0000313" key="7">
    <source>
        <dbReference type="Proteomes" id="UP000426235"/>
    </source>
</evidence>
<dbReference type="GO" id="GO:0044550">
    <property type="term" value="P:secondary metabolite biosynthetic process"/>
    <property type="evidence" value="ECO:0007669"/>
    <property type="project" value="UniProtKB-ARBA"/>
</dbReference>
<keyword evidence="4" id="KW-0597">Phosphoprotein</keyword>
<dbReference type="PANTHER" id="PTHR45398">
    <property type="match status" value="1"/>
</dbReference>
<dbReference type="Gene3D" id="2.30.38.10">
    <property type="entry name" value="Luciferase, Domain 3"/>
    <property type="match status" value="3"/>
</dbReference>
<dbReference type="InterPro" id="IPR025110">
    <property type="entry name" value="AMP-bd_C"/>
</dbReference>
<dbReference type="CDD" id="cd19534">
    <property type="entry name" value="E_NRPS"/>
    <property type="match status" value="1"/>
</dbReference>
<dbReference type="PANTHER" id="PTHR45398:SF1">
    <property type="entry name" value="ENZYME, PUTATIVE (JCVI)-RELATED"/>
    <property type="match status" value="1"/>
</dbReference>
<dbReference type="InterPro" id="IPR010071">
    <property type="entry name" value="AA_adenyl_dom"/>
</dbReference>
<sequence length="3684" mass="407014">MQELIGAVGQLSPKERKALAVLLKKKGINLFSVAPVFTRHSDEPLQLSYAQERQWFLWQLDPHSSAYHIPAALRLRGTLDLDALEHSFRALIERHESLRTTFVHDGEQALQHIASVGDLRLDIEDLSATPPDTAQLTALVEAETRRLFDLAHGPLLRVRLLRLAADEHVLVLTQHHSVSDGWSMQVMIAELVQAYAAFTQGRELQLPALPIQYPDYALWQRQWMEAGERQRQLDYWVAQLAGEQTLLELPLDRPRPAEQSHRGARLQIAVQAAQISALKALAQREGVTLFMLLLASFQALLQRYSGQVDIRVGAPTANRSRSETERLIGYFVNTQVLKAEFDAALTFRGLLAQVKQTVLDAQGHQDLPFEQLVEALQPERNLSHSPLFQVMFNHQRDAGGQGAAALTGIDIEQLALERTTAQFDLTLDTQESSEGLNASLTYATDLFDAATIERMAGHWLNLLAAVIADPQQRIAALELFGTGEVAAQIAQWNPQPAEFPVEHCLHTLIAAQAAARPEAIAVTYLNQQLSYGELNARANQWAHRLIELGVGPDVLVGVAVERSLDMVVGLLAVLKAGGAYLPLDPQYPQDRLAYMIEDSGIDLVLSQRDVVGRLPLPAHVRSLLLDDELTQPLTDPQVTTGPDNLAYVIYTSGSTGKPKGTLLPHRNVLRLFTATERWFGFGAEDVWSLFHSYAFDFSVWELFGALLYGGRVVVVAQDVSRSPEDFYALLCREGVTVLNQTPSAFKALMQVACAETESKPALRYVVFGGEALDVKSLRPWFERFGDQAPQLVNMYGITETTVHVTYRPLSLADLELEASSPIGEPIADLSWYLLDAELNPVPKGCIGELYVGQAGLARGYLKRADLTATRFVADPFGQPGARLYRTGDLARNRADGVIEYIGRIDHQVKIRGFRIELGEIEARLQQQAPVRNALVLALDGPSGAQLVGYVVPKVAVAPEQQTALREELRSGLKAALPDYMVPAHILFLDSLPLTANGKLDRKALPTPDASQLQQAYVAPQSELEQRIAAIWQDVLKLEQVGLTDNFFELGGDSIISIQVVSRARQAGIRFTPKELFQHQTVQGLASVARLGEDGPGVDQGPVSGELTLLPIHQVFFDTAIPERHHWNQSVLLKSSQALDSNALEQALQALLAHHDALRLRFAEQEGHWQAQFAPVSSEQSMLWQAQLNDSAELQALGEEAQASLNLQNGPLLRAVLATLASGEQRLLLVIHHLAVDGVSWRILFEDLQQAYNQCLAGQTPTLPAKTSSIQAWARRMAEHAGSTALQDELQYWTTQLHGVDADLPCQRTDAALSYRQAVSVQTRLDKTLTRQLLQDAPVAYRTQVNDLLLTALAQVITGWTGERSALVQLEGHGREALFDDIDLTRSVGWFTSLYPVKLTPAADLGTAIKGIKEQLRAIPDKGLGYGALRYLGDEQVKAQLAELPQARITFNYLGQFDGSFSSGEQLLTPASESAGREQSLDAPLGNWLTVNGQIYDGELSLGWTFSGEMFDTATIQQLADAYAQALQGLIAHCSAAVQQGFTPSDFPLARVSQAQLDRLPVPAAAVEDLYPMSPMQQGMMFHTLYEQSASDYINQMRLDVEGLDPERFSQAWQAALAGHDILRSSFVWQGDLQQPLQVVHKTLQMPFCHLDWRGREDLAEALDAWAENDRQQGFDLARAPLLRMAVIRTGEQRYHLVYTNHHILMDGWSNSRLLGEVLQRYSGQWLATEPARYSHYIDWLQRQDSAASQAFWQRELGALSTPTRLADALLRPASGTVGYGDHLYSLDTTLTERLNAFARQQKITLNTLVQAAWLLLLQRYTGQHSVCFGATVAGRPADLKGVEEQIGLFINTLPVVAAPVPQQTVGAWLQALQAQNLALREHEHTPLFEIQRWAGQGGEALFDTILVFENYPVAEALQSASPAGVSFGSIANHEQTNYPLTLAVGLSDALTLHYSYARSQFRDDSVERLAAHHRQLLLALAEDALRPLGEVSQLAPAEQQQLQAWSQVPFESGDRRAVHQLFEAQVQRQPEAPALIFGEQQLSYAELDNRANRLARTLVELGAGPEVLVGIAVERGLDMIVAVLAVLKSGSAYVPLDPGYPADRLQCMMEDSGIVLLLSQSHLLERLPVPAAVTSLCLDQAQAWQAEDGSVLHIEVAADNLAYVMFTSGSTGRPKGVGISQSALTRHAWVSVDFFNLDGSDRMLQFATFNFDGFVEQLYAPLICGAAVVLRGPQIWDSETFYRELIERQISVVDLTTAYWHMLAKDFAAIGPRDYGRLKQLHSGGEAMPPEGLAAWKQAGLGHVRLLNTYGPTEATVTVTTLDCSEYVDGRREQPLTLPIGTVLPERSIYLLDNNGAPAPVGTVGELVIGGELLARGYFNRPSLTAERFLPDPFALQPGGRLYRSGDLARYRADGVIDYVGRIDHQVKIRGLRIELGEIEARLQEQEAVRDAVVLALEGPNGLQLVAYVVPTETPGDALRERLKAHLQQQLPDYMVPGAWMFLEQLPLSPNGKLDRKALPKPDAAQALERFVAPQSGVQQQVAQIWQEVLQVERVGLTDNFFALGGHSLLATQVVARMRHALNIEVSLRSLFEQDNLAAFVAALDPQAAQPAPALVAQARGNSVPLSYAQERQWFLWQLDPQSAAYHVPCALRLRGPLQVEALERGFQVLVQRHESLRTTFIQEGVKPLQVIAAQGSLAIERHTVPVLDSALARDSWVQVFIEGEIARLFDLGQGPLIRVNLLQLAEDEHILLLTQHHIVSDGASMQVMVDELVQLYAGFTAGHEVQLAPLPIQYADYALWQRQWMDAGERERQLGYWRARLAGDQAPLALPTDRPRPAVQSYRGARLDLVLPAATHAALQRVAREHNVTLFMLLLASFQTLLHRYSGQADIRVGVPVANRSRMETEGLIGFFTNTQVLDAQLSPQLSFAQLLQQVRATALGAQAHQDLPFEQLVEALQPQRSLSHSPLFQVLFNHQREVQRGGAGQALSALQVETLAWATHSAQFDLTLDTVEAIDGLSASLTYATDLFDATTVARMAQHWRNLLEAIIAEPTAAIADLPMLAVEERVRLLEGWNATERAYPLQQSVQALIEQQVERAPQATALLFGGQQLSYAELNAQANRLAHRLIEIGVGPDVLVGIAAERSLEMVVGLLAVLKAGGAYVPLDPEYPQERLSYMIEDSGIHLLLTQQHLHEQLPVPASVEVLLLEQDLSGYPMHNPEVAVAEENLAYVIYTSGSTGKPKGAGNRHSALTNRLCWMQEAYALDASDTVLQKTPFSFDVSVWEFFWPLMTGARLAIAGPGEHRDPARLLQLIELHQVSTLHFVPSMLQVFLLDERVHEARSLKRIICSGEALQVDAQQQVFAKLPQAKLYNLYGPTEAAIDVTHWTCREESSDTVPIGQPIANLSTYILDAELGPVPAGVIGELYLGGEGLARGYHRRPGLTAERFMVSPFGNGERLYRTGDLARYRPDGVIEYAGRIDHQVKIRGLRIELGEIEARLFEQAEVREAVVLAMDLLGSQQLVGYVVPNAEGIDAEQLKARLKAHLPDYMVPSQWVFLDSLPLSPNGKLERKALPRPDVSQARQAYVAPHSELQKQVAERWCNALELERVGLTDNFFELGGHSLLVVNVVSRIQLELGMKLTPQMLFQYPTLGAFVEQLEQSGEQLSNAKLSKLEALFDEMEEL</sequence>
<evidence type="ECO:0000256" key="3">
    <source>
        <dbReference type="ARBA" id="ARBA00022450"/>
    </source>
</evidence>
<dbReference type="Gene3D" id="3.40.50.980">
    <property type="match status" value="6"/>
</dbReference>
<dbReference type="SUPFAM" id="SSF56801">
    <property type="entry name" value="Acetyl-CoA synthetase-like"/>
    <property type="match status" value="3"/>
</dbReference>
<dbReference type="CDD" id="cd17646">
    <property type="entry name" value="A_NRPS_AB3403-like"/>
    <property type="match status" value="1"/>
</dbReference>
<dbReference type="Gene3D" id="3.30.559.10">
    <property type="entry name" value="Chloramphenicol acetyltransferase-like domain"/>
    <property type="match status" value="4"/>
</dbReference>
<dbReference type="PROSITE" id="PS00455">
    <property type="entry name" value="AMP_BINDING"/>
    <property type="match status" value="3"/>
</dbReference>
<dbReference type="SUPFAM" id="SSF52777">
    <property type="entry name" value="CoA-dependent acyltransferases"/>
    <property type="match status" value="8"/>
</dbReference>
<dbReference type="CDD" id="cd17643">
    <property type="entry name" value="A_NRPS_Cytc1-like"/>
    <property type="match status" value="1"/>
</dbReference>
<dbReference type="Gene3D" id="3.30.300.30">
    <property type="match status" value="3"/>
</dbReference>
<dbReference type="Pfam" id="PF00668">
    <property type="entry name" value="Condensation"/>
    <property type="match status" value="4"/>
</dbReference>
<protein>
    <submittedName>
        <fullName evidence="6">Amino acid adenylation domain-containing protein</fullName>
    </submittedName>
</protein>
<dbReference type="Pfam" id="PF13193">
    <property type="entry name" value="AMP-binding_C"/>
    <property type="match status" value="3"/>
</dbReference>
<dbReference type="InterPro" id="IPR023213">
    <property type="entry name" value="CAT-like_dom_sf"/>
</dbReference>
<dbReference type="InterPro" id="IPR006162">
    <property type="entry name" value="Ppantetheine_attach_site"/>
</dbReference>
<proteinExistence type="inferred from homology"/>
<keyword evidence="7" id="KW-1185">Reference proteome</keyword>
<dbReference type="InterPro" id="IPR010060">
    <property type="entry name" value="NRPS_synth"/>
</dbReference>
<dbReference type="NCBIfam" id="TIGR01720">
    <property type="entry name" value="NRPS-para261"/>
    <property type="match status" value="1"/>
</dbReference>
<dbReference type="FunFam" id="3.40.50.12780:FF:000012">
    <property type="entry name" value="Non-ribosomal peptide synthetase"/>
    <property type="match status" value="3"/>
</dbReference>
<dbReference type="InterPro" id="IPR000873">
    <property type="entry name" value="AMP-dep_synth/lig_dom"/>
</dbReference>
<evidence type="ECO:0000256" key="2">
    <source>
        <dbReference type="ARBA" id="ARBA00006432"/>
    </source>
</evidence>
<dbReference type="InterPro" id="IPR001242">
    <property type="entry name" value="Condensation_dom"/>
</dbReference>
<dbReference type="GO" id="GO:0031177">
    <property type="term" value="F:phosphopantetheine binding"/>
    <property type="evidence" value="ECO:0007669"/>
    <property type="project" value="InterPro"/>
</dbReference>
<dbReference type="FunFam" id="1.10.1200.10:FF:000005">
    <property type="entry name" value="Nonribosomal peptide synthetase 1"/>
    <property type="match status" value="2"/>
</dbReference>
<comment type="cofactor">
    <cofactor evidence="1">
        <name>pantetheine 4'-phosphate</name>
        <dbReference type="ChEBI" id="CHEBI:47942"/>
    </cofactor>
</comment>
<dbReference type="PROSITE" id="PS50075">
    <property type="entry name" value="CARRIER"/>
    <property type="match status" value="3"/>
</dbReference>
<evidence type="ECO:0000256" key="4">
    <source>
        <dbReference type="ARBA" id="ARBA00022553"/>
    </source>
</evidence>
<evidence type="ECO:0000256" key="1">
    <source>
        <dbReference type="ARBA" id="ARBA00001957"/>
    </source>
</evidence>
<dbReference type="CDD" id="cd19543">
    <property type="entry name" value="DCL_NRPS"/>
    <property type="match status" value="1"/>
</dbReference>
<dbReference type="GO" id="GO:0003824">
    <property type="term" value="F:catalytic activity"/>
    <property type="evidence" value="ECO:0007669"/>
    <property type="project" value="InterPro"/>
</dbReference>
<gene>
    <name evidence="6" type="ORF">GPJ81_09655</name>
</gene>
<evidence type="ECO:0000259" key="5">
    <source>
        <dbReference type="PROSITE" id="PS50075"/>
    </source>
</evidence>
<dbReference type="Pfam" id="PF00550">
    <property type="entry name" value="PP-binding"/>
    <property type="match status" value="3"/>
</dbReference>
<dbReference type="NCBIfam" id="NF004282">
    <property type="entry name" value="PRK05691.1"/>
    <property type="match status" value="5"/>
</dbReference>
<dbReference type="NCBIfam" id="NF003417">
    <property type="entry name" value="PRK04813.1"/>
    <property type="match status" value="3"/>
</dbReference>
<dbReference type="GO" id="GO:0043041">
    <property type="term" value="P:amino acid activation for nonribosomal peptide biosynthetic process"/>
    <property type="evidence" value="ECO:0007669"/>
    <property type="project" value="UniProtKB-ARBA"/>
</dbReference>
<dbReference type="FunFam" id="3.30.300.30:FF:000010">
    <property type="entry name" value="Enterobactin synthetase component F"/>
    <property type="match status" value="3"/>
</dbReference>
<dbReference type="InterPro" id="IPR036736">
    <property type="entry name" value="ACP-like_sf"/>
</dbReference>
<dbReference type="Pfam" id="PF00501">
    <property type="entry name" value="AMP-binding"/>
    <property type="match status" value="3"/>
</dbReference>
<dbReference type="InterPro" id="IPR020806">
    <property type="entry name" value="PKS_PP-bd"/>
</dbReference>
<comment type="similarity">
    <text evidence="2">Belongs to the ATP-dependent AMP-binding enzyme family.</text>
</comment>
<dbReference type="CDD" id="cd17649">
    <property type="entry name" value="A_NRPS_PvdJ-like"/>
    <property type="match status" value="1"/>
</dbReference>
<feature type="domain" description="Carrier" evidence="5">
    <location>
        <begin position="3588"/>
        <end position="3663"/>
    </location>
</feature>
<dbReference type="FunFam" id="3.40.50.980:FF:000002">
    <property type="entry name" value="Enterobactin synthetase component F"/>
    <property type="match status" value="2"/>
</dbReference>
<name>A0A6I6H8M5_9PSED</name>
<dbReference type="FunFam" id="3.40.50.980:FF:000001">
    <property type="entry name" value="Non-ribosomal peptide synthetase"/>
    <property type="match status" value="3"/>
</dbReference>
<reference evidence="6" key="1">
    <citation type="submission" date="2019-12" db="EMBL/GenBank/DDBJ databases">
        <title>Hybrid Genome Assemblies of two High G+C Isolates from Undergraduate Microbiology Courses.</title>
        <authorList>
            <person name="Ne Ville C.J."/>
            <person name="Enright D."/>
            <person name="Hernandez I."/>
            <person name="Dodsworth J."/>
            <person name="Orwin P.M."/>
        </authorList>
    </citation>
    <scope>NUCLEOTIDE SEQUENCE [LARGE SCALE GENOMIC DNA]</scope>
    <source>
        <strain evidence="6">Neo</strain>
    </source>
</reference>
<dbReference type="Proteomes" id="UP000426235">
    <property type="component" value="Chromosome"/>
</dbReference>
<dbReference type="InterPro" id="IPR009081">
    <property type="entry name" value="PP-bd_ACP"/>
</dbReference>
<evidence type="ECO:0000313" key="6">
    <source>
        <dbReference type="EMBL" id="QGW76928.1"/>
    </source>
</evidence>
<dbReference type="FunFam" id="2.30.38.10:FF:000001">
    <property type="entry name" value="Non-ribosomal peptide synthetase PvdI"/>
    <property type="match status" value="2"/>
</dbReference>
<dbReference type="SMART" id="SM00823">
    <property type="entry name" value="PKS_PP"/>
    <property type="match status" value="3"/>
</dbReference>
<dbReference type="CDD" id="cd19531">
    <property type="entry name" value="LCL_NRPS-like"/>
    <property type="match status" value="2"/>
</dbReference>
<dbReference type="InterPro" id="IPR020845">
    <property type="entry name" value="AMP-binding_CS"/>
</dbReference>
<dbReference type="Gene3D" id="3.30.559.30">
    <property type="entry name" value="Nonribosomal peptide synthetase, condensation domain"/>
    <property type="match status" value="4"/>
</dbReference>
<feature type="domain" description="Carrier" evidence="5">
    <location>
        <begin position="2533"/>
        <end position="2608"/>
    </location>
</feature>
<dbReference type="FunFam" id="3.30.559.10:FF:000012">
    <property type="entry name" value="Non-ribosomal peptide synthetase"/>
    <property type="match status" value="2"/>
</dbReference>
<dbReference type="InterPro" id="IPR045851">
    <property type="entry name" value="AMP-bd_C_sf"/>
</dbReference>
<dbReference type="Gene3D" id="1.10.1200.10">
    <property type="entry name" value="ACP-like"/>
    <property type="match status" value="3"/>
</dbReference>
<dbReference type="PROSITE" id="PS00012">
    <property type="entry name" value="PHOSPHOPANTETHEINE"/>
    <property type="match status" value="3"/>
</dbReference>
<keyword evidence="3" id="KW-0596">Phosphopantetheine</keyword>